<name>A0A7C9EAK3_OPUST</name>
<evidence type="ECO:0000313" key="1">
    <source>
        <dbReference type="EMBL" id="MBA4660506.1"/>
    </source>
</evidence>
<organism evidence="1">
    <name type="scientific">Opuntia streptacantha</name>
    <name type="common">Prickly pear cactus</name>
    <name type="synonym">Opuntia cardona</name>
    <dbReference type="NCBI Taxonomy" id="393608"/>
    <lineage>
        <taxon>Eukaryota</taxon>
        <taxon>Viridiplantae</taxon>
        <taxon>Streptophyta</taxon>
        <taxon>Embryophyta</taxon>
        <taxon>Tracheophyta</taxon>
        <taxon>Spermatophyta</taxon>
        <taxon>Magnoliopsida</taxon>
        <taxon>eudicotyledons</taxon>
        <taxon>Gunneridae</taxon>
        <taxon>Pentapetalae</taxon>
        <taxon>Caryophyllales</taxon>
        <taxon>Cactineae</taxon>
        <taxon>Cactaceae</taxon>
        <taxon>Opuntioideae</taxon>
        <taxon>Opuntia</taxon>
    </lineage>
</organism>
<reference evidence="1" key="2">
    <citation type="submission" date="2020-07" db="EMBL/GenBank/DDBJ databases">
        <authorList>
            <person name="Vera ALvarez R."/>
            <person name="Arias-Moreno D.M."/>
            <person name="Jimenez-Jacinto V."/>
            <person name="Jimenez-Bremont J.F."/>
            <person name="Swaminathan K."/>
            <person name="Moose S.P."/>
            <person name="Guerrero-Gonzalez M.L."/>
            <person name="Marino-Ramirez L."/>
            <person name="Landsman D."/>
            <person name="Rodriguez-Kessler M."/>
            <person name="Delgado-Sanchez P."/>
        </authorList>
    </citation>
    <scope>NUCLEOTIDE SEQUENCE</scope>
    <source>
        <tissue evidence="1">Cladode</tissue>
    </source>
</reference>
<protein>
    <submittedName>
        <fullName evidence="1">Uncharacterized protein</fullName>
    </submittedName>
</protein>
<dbReference type="AlphaFoldDB" id="A0A7C9EAK3"/>
<reference evidence="1" key="1">
    <citation type="journal article" date="2013" name="J. Plant Res.">
        <title>Effect of fungi and light on seed germination of three Opuntia species from semiarid lands of central Mexico.</title>
        <authorList>
            <person name="Delgado-Sanchez P."/>
            <person name="Jimenez-Bremont J.F."/>
            <person name="Guerrero-Gonzalez Mde L."/>
            <person name="Flores J."/>
        </authorList>
    </citation>
    <scope>NUCLEOTIDE SEQUENCE</scope>
    <source>
        <tissue evidence="1">Cladode</tissue>
    </source>
</reference>
<proteinExistence type="predicted"/>
<accession>A0A7C9EAK3</accession>
<dbReference type="EMBL" id="GISG01208040">
    <property type="protein sequence ID" value="MBA4660506.1"/>
    <property type="molecule type" value="Transcribed_RNA"/>
</dbReference>
<sequence length="111" mass="12710">MGYALARVIGDPNCHIEKRPATNLKEVSKNLEDSESTFKRRYRWVLHYSIALIFYGNKLSLRTCQLARCCTHLASCRTRNLQVEDSRLGQQATTLYLESKGRPSDEDSSEV</sequence>